<feature type="compositionally biased region" description="Low complexity" evidence="1">
    <location>
        <begin position="47"/>
        <end position="67"/>
    </location>
</feature>
<dbReference type="Proteomes" id="UP001302812">
    <property type="component" value="Unassembled WGS sequence"/>
</dbReference>
<dbReference type="AlphaFoldDB" id="A0AAN6TP44"/>
<evidence type="ECO:0000313" key="2">
    <source>
        <dbReference type="EMBL" id="KAK4117565.1"/>
    </source>
</evidence>
<reference evidence="2" key="2">
    <citation type="submission" date="2023-05" db="EMBL/GenBank/DDBJ databases">
        <authorList>
            <consortium name="Lawrence Berkeley National Laboratory"/>
            <person name="Steindorff A."/>
            <person name="Hensen N."/>
            <person name="Bonometti L."/>
            <person name="Westerberg I."/>
            <person name="Brannstrom I.O."/>
            <person name="Guillou S."/>
            <person name="Cros-Aarteil S."/>
            <person name="Calhoun S."/>
            <person name="Haridas S."/>
            <person name="Kuo A."/>
            <person name="Mondo S."/>
            <person name="Pangilinan J."/>
            <person name="Riley R."/>
            <person name="Labutti K."/>
            <person name="Andreopoulos B."/>
            <person name="Lipzen A."/>
            <person name="Chen C."/>
            <person name="Yanf M."/>
            <person name="Daum C."/>
            <person name="Ng V."/>
            <person name="Clum A."/>
            <person name="Ohm R."/>
            <person name="Martin F."/>
            <person name="Silar P."/>
            <person name="Natvig D."/>
            <person name="Lalanne C."/>
            <person name="Gautier V."/>
            <person name="Ament-Velasquez S.L."/>
            <person name="Kruys A."/>
            <person name="Hutchinson M.I."/>
            <person name="Powell A.J."/>
            <person name="Barry K."/>
            <person name="Miller A.N."/>
            <person name="Grigoriev I.V."/>
            <person name="Debuchy R."/>
            <person name="Gladieux P."/>
            <person name="Thoren M.H."/>
            <person name="Johannesson H."/>
        </authorList>
    </citation>
    <scope>NUCLEOTIDE SEQUENCE</scope>
    <source>
        <strain evidence="2">CBS 508.74</strain>
    </source>
</reference>
<gene>
    <name evidence="2" type="ORF">N656DRAFT_722308</name>
</gene>
<feature type="compositionally biased region" description="Low complexity" evidence="1">
    <location>
        <begin position="598"/>
        <end position="610"/>
    </location>
</feature>
<comment type="caution">
    <text evidence="2">The sequence shown here is derived from an EMBL/GenBank/DDBJ whole genome shotgun (WGS) entry which is preliminary data.</text>
</comment>
<accession>A0AAN6TP44</accession>
<feature type="compositionally biased region" description="Polar residues" evidence="1">
    <location>
        <begin position="505"/>
        <end position="519"/>
    </location>
</feature>
<feature type="non-terminal residue" evidence="2">
    <location>
        <position position="778"/>
    </location>
</feature>
<feature type="region of interest" description="Disordered" evidence="1">
    <location>
        <begin position="737"/>
        <end position="778"/>
    </location>
</feature>
<reference evidence="2" key="1">
    <citation type="journal article" date="2023" name="Mol. Phylogenet. Evol.">
        <title>Genome-scale phylogeny and comparative genomics of the fungal order Sordariales.</title>
        <authorList>
            <person name="Hensen N."/>
            <person name="Bonometti L."/>
            <person name="Westerberg I."/>
            <person name="Brannstrom I.O."/>
            <person name="Guillou S."/>
            <person name="Cros-Aarteil S."/>
            <person name="Calhoun S."/>
            <person name="Haridas S."/>
            <person name="Kuo A."/>
            <person name="Mondo S."/>
            <person name="Pangilinan J."/>
            <person name="Riley R."/>
            <person name="LaButti K."/>
            <person name="Andreopoulos B."/>
            <person name="Lipzen A."/>
            <person name="Chen C."/>
            <person name="Yan M."/>
            <person name="Daum C."/>
            <person name="Ng V."/>
            <person name="Clum A."/>
            <person name="Steindorff A."/>
            <person name="Ohm R.A."/>
            <person name="Martin F."/>
            <person name="Silar P."/>
            <person name="Natvig D.O."/>
            <person name="Lalanne C."/>
            <person name="Gautier V."/>
            <person name="Ament-Velasquez S.L."/>
            <person name="Kruys A."/>
            <person name="Hutchinson M.I."/>
            <person name="Powell A.J."/>
            <person name="Barry K."/>
            <person name="Miller A.N."/>
            <person name="Grigoriev I.V."/>
            <person name="Debuchy R."/>
            <person name="Gladieux P."/>
            <person name="Hiltunen Thoren M."/>
            <person name="Johannesson H."/>
        </authorList>
    </citation>
    <scope>NUCLEOTIDE SEQUENCE</scope>
    <source>
        <strain evidence="2">CBS 508.74</strain>
    </source>
</reference>
<evidence type="ECO:0000313" key="3">
    <source>
        <dbReference type="Proteomes" id="UP001302812"/>
    </source>
</evidence>
<dbReference type="GeneID" id="89936622"/>
<feature type="compositionally biased region" description="Low complexity" evidence="1">
    <location>
        <begin position="1"/>
        <end position="39"/>
    </location>
</feature>
<dbReference type="EMBL" id="MU853332">
    <property type="protein sequence ID" value="KAK4117565.1"/>
    <property type="molecule type" value="Genomic_DNA"/>
</dbReference>
<proteinExistence type="predicted"/>
<sequence length="778" mass="85802">MSGRGRGRPSSSRSAEPGAGPSRRSTRQMQQQQQNAAHPEQPEREAQAQPAQNQEEQAQVQVQTPEPRYQQIIDPAIAGSQDAAMPPPPIPSSKNLQAPNRPLIARRGAPLDRSVRGGSMSSVVSVAGTTDAYSSQPEPPKTTLAHGRFGTPARAAHPMSEVEQSPSGKAARSRLMNAMLTRLFNACDDFFAHLCSQSEDAVMWEAERRGFRVPFDAYRDYYVSDITDFVVNPAFVVDTMKLATGTTLWHTVMKTVSAANLTSLFEDIVSIDRHTMLLPRLNKWNSVFPEFFFGDGLDNYDQWTNDQVIEQVLMIRTHISILTLQQRRENPAPFNPVEEVAKIWCEDTPSGGEVGAFLSRDNEDAIHLKGILASSGWAALARDRNVTRFSSICKMLPNDRIDGFNLDLSQLHETYSFDQFVDSLRDFVRDCFGRIKVSLQQNSSARDSLRPPAEDANARMDSPQIRSQLETEAMAHALSQAATGAPSGSYNVDALRKMKQMEQEVASQYSDSQQLTPSSYPRIPYPPGFSSQEMGYGEPAPQGGFQSNGSMYAASAAEVSGRKRRARNEPLPTGSDAGGLTAQPPKRARKSRIKKDTAAAAAPAQSSAPAGSIPHSQYPQPMVPEAQDGIDYEALSQRSRELSAANRKHKEPQVRSAWVRNDVRLLVKAVDSYECKWSAIEEAIKKGVIPFERPRNQQALRDKARLLKQDFLKADAVLPRGFDLVVLGKKEKNAVMAVGKNPERKEADVDENGQPINTELDPSPDMGPELQPQPPAQE</sequence>
<organism evidence="2 3">
    <name type="scientific">Canariomyces notabilis</name>
    <dbReference type="NCBI Taxonomy" id="2074819"/>
    <lineage>
        <taxon>Eukaryota</taxon>
        <taxon>Fungi</taxon>
        <taxon>Dikarya</taxon>
        <taxon>Ascomycota</taxon>
        <taxon>Pezizomycotina</taxon>
        <taxon>Sordariomycetes</taxon>
        <taxon>Sordariomycetidae</taxon>
        <taxon>Sordariales</taxon>
        <taxon>Chaetomiaceae</taxon>
        <taxon>Canariomyces</taxon>
    </lineage>
</organism>
<evidence type="ECO:0008006" key="4">
    <source>
        <dbReference type="Google" id="ProtNLM"/>
    </source>
</evidence>
<dbReference type="RefSeq" id="XP_064675135.1">
    <property type="nucleotide sequence ID" value="XM_064812497.1"/>
</dbReference>
<name>A0AAN6TP44_9PEZI</name>
<protein>
    <recommendedName>
        <fullName evidence="4">Myb-like domain-containing protein</fullName>
    </recommendedName>
</protein>
<keyword evidence="3" id="KW-1185">Reference proteome</keyword>
<feature type="region of interest" description="Disordered" evidence="1">
    <location>
        <begin position="502"/>
        <end position="624"/>
    </location>
</feature>
<feature type="region of interest" description="Disordered" evidence="1">
    <location>
        <begin position="442"/>
        <end position="461"/>
    </location>
</feature>
<feature type="compositionally biased region" description="Basic and acidic residues" evidence="1">
    <location>
        <begin position="447"/>
        <end position="458"/>
    </location>
</feature>
<feature type="region of interest" description="Disordered" evidence="1">
    <location>
        <begin position="1"/>
        <end position="98"/>
    </location>
</feature>
<evidence type="ECO:0000256" key="1">
    <source>
        <dbReference type="SAM" id="MobiDB-lite"/>
    </source>
</evidence>
<feature type="region of interest" description="Disordered" evidence="1">
    <location>
        <begin position="130"/>
        <end position="168"/>
    </location>
</feature>